<gene>
    <name evidence="1" type="primary">malY_3</name>
    <name evidence="1" type="ORF">NCTC9073_05550</name>
</gene>
<reference evidence="1 2" key="1">
    <citation type="submission" date="2018-06" db="EMBL/GenBank/DDBJ databases">
        <authorList>
            <consortium name="Pathogen Informatics"/>
            <person name="Doyle S."/>
        </authorList>
    </citation>
    <scope>NUCLEOTIDE SEQUENCE [LARGE SCALE GENOMIC DNA]</scope>
    <source>
        <strain evidence="1 2">NCTC9073</strain>
    </source>
</reference>
<dbReference type="GO" id="GO:0016829">
    <property type="term" value="F:lyase activity"/>
    <property type="evidence" value="ECO:0007669"/>
    <property type="project" value="UniProtKB-KW"/>
</dbReference>
<dbReference type="EMBL" id="UASD01000010">
    <property type="protein sequence ID" value="SPX19419.1"/>
    <property type="molecule type" value="Genomic_DNA"/>
</dbReference>
<organism evidence="1 2">
    <name type="scientific">Escherichia coli</name>
    <dbReference type="NCBI Taxonomy" id="562"/>
    <lineage>
        <taxon>Bacteria</taxon>
        <taxon>Pseudomonadati</taxon>
        <taxon>Pseudomonadota</taxon>
        <taxon>Gammaproteobacteria</taxon>
        <taxon>Enterobacterales</taxon>
        <taxon>Enterobacteriaceae</taxon>
        <taxon>Escherichia</taxon>
    </lineage>
</organism>
<evidence type="ECO:0000313" key="2">
    <source>
        <dbReference type="Proteomes" id="UP000250780"/>
    </source>
</evidence>
<dbReference type="Proteomes" id="UP000250780">
    <property type="component" value="Unassembled WGS sequence"/>
</dbReference>
<keyword evidence="1" id="KW-0456">Lyase</keyword>
<dbReference type="EC" id="4.4.1.8" evidence="1"/>
<name>A0A2X1NKG5_ECOLX</name>
<dbReference type="AlphaFoldDB" id="A0A2X1NKG5"/>
<protein>
    <submittedName>
        <fullName evidence="1">Protein MalY [includes: cystathionine beta-lyase maltose regulon modulator]</fullName>
        <ecNumber evidence="1">4.4.1.8</ecNumber>
    </submittedName>
</protein>
<accession>A0A2X1NKG5</accession>
<sequence length="59" mass="6628">MSWRSWLTCASVMVCGVISDEIHMDMVWGEQPHIPWSNVARGDWAVANVGLEKVSIFPP</sequence>
<evidence type="ECO:0000313" key="1">
    <source>
        <dbReference type="EMBL" id="SPX19419.1"/>
    </source>
</evidence>
<proteinExistence type="predicted"/>